<protein>
    <submittedName>
        <fullName evidence="2">Nuclear transport factor 2 family protein</fullName>
    </submittedName>
</protein>
<dbReference type="Proteomes" id="UP001080333">
    <property type="component" value="Unassembled WGS sequence"/>
</dbReference>
<gene>
    <name evidence="2" type="ORF">D0502_02730</name>
</gene>
<comment type="caution">
    <text evidence="2">The sequence shown here is derived from an EMBL/GenBank/DDBJ whole genome shotgun (WGS) entry which is preliminary data.</text>
</comment>
<sequence length="137" mass="16518">MAVKQLKYLFLKGFIVTEKIIVEYFEMWVKRDFTQLQRIFSSNITYHECTGAMYIGMIELKAWITASLQKQTVLMWQIKNIQQIDTQTFFVEWFFKARETQTYCFDGVSKIQFDNHKIIAIDEYAAKHNIYRPYQKN</sequence>
<feature type="domain" description="SnoaL-like" evidence="1">
    <location>
        <begin position="22"/>
        <end position="119"/>
    </location>
</feature>
<reference evidence="2" key="1">
    <citation type="submission" date="2018-08" db="EMBL/GenBank/DDBJ databases">
        <title>Draft genome sequences of Leuconostoc spp. and Weissella spp. with biocontrol potential.</title>
        <authorList>
            <person name="Lo R."/>
            <person name="Ho V.T.T."/>
            <person name="Turner M.S."/>
        </authorList>
    </citation>
    <scope>NUCLEOTIDE SEQUENCE</scope>
    <source>
        <strain evidence="2">156</strain>
    </source>
</reference>
<proteinExistence type="predicted"/>
<evidence type="ECO:0000259" key="1">
    <source>
        <dbReference type="Pfam" id="PF12680"/>
    </source>
</evidence>
<dbReference type="InterPro" id="IPR032710">
    <property type="entry name" value="NTF2-like_dom_sf"/>
</dbReference>
<dbReference type="InterPro" id="IPR037401">
    <property type="entry name" value="SnoaL-like"/>
</dbReference>
<dbReference type="Pfam" id="PF12680">
    <property type="entry name" value="SnoaL_2"/>
    <property type="match status" value="1"/>
</dbReference>
<accession>A0A9X3EBY0</accession>
<evidence type="ECO:0000313" key="2">
    <source>
        <dbReference type="EMBL" id="MCX7578313.1"/>
    </source>
</evidence>
<name>A0A9X3EBY0_9LACO</name>
<dbReference type="EMBL" id="QVOQ01000005">
    <property type="protein sequence ID" value="MCX7578313.1"/>
    <property type="molecule type" value="Genomic_DNA"/>
</dbReference>
<evidence type="ECO:0000313" key="3">
    <source>
        <dbReference type="Proteomes" id="UP001080333"/>
    </source>
</evidence>
<dbReference type="Gene3D" id="3.10.450.50">
    <property type="match status" value="1"/>
</dbReference>
<dbReference type="AlphaFoldDB" id="A0A9X3EBY0"/>
<dbReference type="SUPFAM" id="SSF54427">
    <property type="entry name" value="NTF2-like"/>
    <property type="match status" value="1"/>
</dbReference>
<organism evidence="2 3">
    <name type="scientific">Leuconostoc falkenbergense</name>
    <dbReference type="NCBI Taxonomy" id="2766470"/>
    <lineage>
        <taxon>Bacteria</taxon>
        <taxon>Bacillati</taxon>
        <taxon>Bacillota</taxon>
        <taxon>Bacilli</taxon>
        <taxon>Lactobacillales</taxon>
        <taxon>Lactobacillaceae</taxon>
        <taxon>Leuconostoc</taxon>
    </lineage>
</organism>